<feature type="compositionally biased region" description="Polar residues" evidence="2">
    <location>
        <begin position="500"/>
        <end position="516"/>
    </location>
</feature>
<protein>
    <recommendedName>
        <fullName evidence="5">Peptidase A2 domain-containing protein</fullName>
    </recommendedName>
</protein>
<dbReference type="InterPro" id="IPR021109">
    <property type="entry name" value="Peptidase_aspartic_dom_sf"/>
</dbReference>
<sequence>MEDAGQILSGLKAWMEEKMERYDEMLHGMNNRQDRALTEIRESQARAEELQRQREERAERELAELKQQFSLWTLNMTGRSSGNALPSVAPQRAEEFSFQFPPEFSSTGAVGGRVNPVETPSIAQILEEDRNVLETSRLGFLASETVNLGNNDSSGQPPSPGASPLSGNIQVTQIQTGRIPNPLTRNSLRGSNVGEGSGDLGINSQCRDPDRLKLKVDTYDGKAVLEDYLLQFEMVARARNWNAAEQAIMLASSLRGEALAVLSEIPLAKRNNLVDLVRALRTRFGREFQQGMSHLNLRSRRQLPREEIGAFALEIQKLTRLAFRDCPESARDKIALGQFVDGLADLDLQDLVRLTRPCTLEQAVYAAMDYDAARKANRASRSVSRAALVGVGAEPSSGDVDRRSDPLSGQSDGAPTSSGNRKKFVNYKKKGGNFGSGGSERSGAGSSERSGIGSSERSGTGSSERSGTGSSDRNGSSTGWRARPSTPPASVPAVDDAGATGTQGRSGAPSASNGDTRSMGPLCRGTRVGPGYGAAVNYSARGLVVNGRVGNVACEIVVDTGANYTLISRRIYEVLNPKPSLRPVKWVLTTATGQNSPILGELEVLLTLDACTLQVTVFVADIVDDCVLGLTFLQQRVARLDLKSMKLVFEEGNPTELPRKDGVIRLCTCEAVVLAPRSETMIEMSGRRECMEGMVNPSGGLKRWPILVARAVVTPRE</sequence>
<dbReference type="InterPro" id="IPR001969">
    <property type="entry name" value="Aspartic_peptidase_AS"/>
</dbReference>
<dbReference type="VEuPathDB" id="VectorBase:PPAPM1_001377"/>
<dbReference type="PANTHER" id="PTHR45823:SF1">
    <property type="entry name" value="T-SNARE COILED-COIL HOMOLOGY DOMAIN-CONTAINING PROTEIN"/>
    <property type="match status" value="1"/>
</dbReference>
<dbReference type="VEuPathDB" id="VectorBase:PPAI007616"/>
<feature type="compositionally biased region" description="Basic residues" evidence="2">
    <location>
        <begin position="420"/>
        <end position="431"/>
    </location>
</feature>
<keyword evidence="1" id="KW-0175">Coiled coil</keyword>
<evidence type="ECO:0000256" key="1">
    <source>
        <dbReference type="SAM" id="Coils"/>
    </source>
</evidence>
<dbReference type="Pfam" id="PF13975">
    <property type="entry name" value="gag-asp_proteas"/>
    <property type="match status" value="1"/>
</dbReference>
<evidence type="ECO:0000313" key="3">
    <source>
        <dbReference type="EnsemblMetazoa" id="PPAI007616-PA"/>
    </source>
</evidence>
<keyword evidence="4" id="KW-1185">Reference proteome</keyword>
<reference evidence="3" key="1">
    <citation type="submission" date="2022-08" db="UniProtKB">
        <authorList>
            <consortium name="EnsemblMetazoa"/>
        </authorList>
    </citation>
    <scope>IDENTIFICATION</scope>
    <source>
        <strain evidence="3">Israel</strain>
    </source>
</reference>
<evidence type="ECO:0008006" key="5">
    <source>
        <dbReference type="Google" id="ProtNLM"/>
    </source>
</evidence>
<organism evidence="3 4">
    <name type="scientific">Phlebotomus papatasi</name>
    <name type="common">Sandfly</name>
    <dbReference type="NCBI Taxonomy" id="29031"/>
    <lineage>
        <taxon>Eukaryota</taxon>
        <taxon>Metazoa</taxon>
        <taxon>Ecdysozoa</taxon>
        <taxon>Arthropoda</taxon>
        <taxon>Hexapoda</taxon>
        <taxon>Insecta</taxon>
        <taxon>Pterygota</taxon>
        <taxon>Neoptera</taxon>
        <taxon>Endopterygota</taxon>
        <taxon>Diptera</taxon>
        <taxon>Nematocera</taxon>
        <taxon>Psychodoidea</taxon>
        <taxon>Psychodidae</taxon>
        <taxon>Phlebotomus</taxon>
        <taxon>Phlebotomus</taxon>
    </lineage>
</organism>
<feature type="region of interest" description="Disordered" evidence="2">
    <location>
        <begin position="147"/>
        <end position="167"/>
    </location>
</feature>
<dbReference type="SUPFAM" id="SSF50630">
    <property type="entry name" value="Acid proteases"/>
    <property type="match status" value="1"/>
</dbReference>
<dbReference type="PANTHER" id="PTHR45823">
    <property type="entry name" value="T-SNARE COILED-COIL HOMOLOGY DOMAIN-CONTAINING PROTEIN"/>
    <property type="match status" value="1"/>
</dbReference>
<feature type="compositionally biased region" description="Polar residues" evidence="2">
    <location>
        <begin position="407"/>
        <end position="419"/>
    </location>
</feature>
<feature type="region of interest" description="Disordered" evidence="2">
    <location>
        <begin position="392"/>
        <end position="523"/>
    </location>
</feature>
<evidence type="ECO:0000313" key="4">
    <source>
        <dbReference type="Proteomes" id="UP000092462"/>
    </source>
</evidence>
<feature type="compositionally biased region" description="Low complexity" evidence="2">
    <location>
        <begin position="441"/>
        <end position="471"/>
    </location>
</feature>
<proteinExistence type="predicted"/>
<dbReference type="PROSITE" id="PS00141">
    <property type="entry name" value="ASP_PROTEASE"/>
    <property type="match status" value="1"/>
</dbReference>
<dbReference type="GO" id="GO:0004190">
    <property type="term" value="F:aspartic-type endopeptidase activity"/>
    <property type="evidence" value="ECO:0007669"/>
    <property type="project" value="InterPro"/>
</dbReference>
<dbReference type="AlphaFoldDB" id="A0A1B0DHI2"/>
<accession>A0A1B0DHI2</accession>
<dbReference type="CDD" id="cd00303">
    <property type="entry name" value="retropepsin_like"/>
    <property type="match status" value="1"/>
</dbReference>
<evidence type="ECO:0000256" key="2">
    <source>
        <dbReference type="SAM" id="MobiDB-lite"/>
    </source>
</evidence>
<dbReference type="Gene3D" id="2.40.70.10">
    <property type="entry name" value="Acid Proteases"/>
    <property type="match status" value="1"/>
</dbReference>
<dbReference type="GO" id="GO:0006508">
    <property type="term" value="P:proteolysis"/>
    <property type="evidence" value="ECO:0007669"/>
    <property type="project" value="InterPro"/>
</dbReference>
<dbReference type="EnsemblMetazoa" id="PPAI007616-RA">
    <property type="protein sequence ID" value="PPAI007616-PA"/>
    <property type="gene ID" value="PPAI007616"/>
</dbReference>
<feature type="coiled-coil region" evidence="1">
    <location>
        <begin position="33"/>
        <end position="75"/>
    </location>
</feature>
<name>A0A1B0DHI2_PHLPP</name>
<dbReference type="EMBL" id="AJVK01061139">
    <property type="status" value="NOT_ANNOTATED_CDS"/>
    <property type="molecule type" value="Genomic_DNA"/>
</dbReference>
<dbReference type="Proteomes" id="UP000092462">
    <property type="component" value="Unassembled WGS sequence"/>
</dbReference>